<feature type="transmembrane region" description="Helical" evidence="10">
    <location>
        <begin position="651"/>
        <end position="670"/>
    </location>
</feature>
<dbReference type="GO" id="GO:0005789">
    <property type="term" value="C:endoplasmic reticulum membrane"/>
    <property type="evidence" value="ECO:0007669"/>
    <property type="project" value="UniProtKB-SubCell"/>
</dbReference>
<keyword evidence="13" id="KW-1185">Reference proteome</keyword>
<dbReference type="InterPro" id="IPR029058">
    <property type="entry name" value="AB_hydrolase_fold"/>
</dbReference>
<keyword evidence="9 10" id="KW-0472">Membrane</keyword>
<reference evidence="12" key="1">
    <citation type="journal article" date="2020" name="Nat. Commun.">
        <title>Large-scale genome sequencing of mycorrhizal fungi provides insights into the early evolution of symbiotic traits.</title>
        <authorList>
            <person name="Miyauchi S."/>
            <person name="Kiss E."/>
            <person name="Kuo A."/>
            <person name="Drula E."/>
            <person name="Kohler A."/>
            <person name="Sanchez-Garcia M."/>
            <person name="Morin E."/>
            <person name="Andreopoulos B."/>
            <person name="Barry K.W."/>
            <person name="Bonito G."/>
            <person name="Buee M."/>
            <person name="Carver A."/>
            <person name="Chen C."/>
            <person name="Cichocki N."/>
            <person name="Clum A."/>
            <person name="Culley D."/>
            <person name="Crous P.W."/>
            <person name="Fauchery L."/>
            <person name="Girlanda M."/>
            <person name="Hayes R.D."/>
            <person name="Keri Z."/>
            <person name="LaButti K."/>
            <person name="Lipzen A."/>
            <person name="Lombard V."/>
            <person name="Magnuson J."/>
            <person name="Maillard F."/>
            <person name="Murat C."/>
            <person name="Nolan M."/>
            <person name="Ohm R.A."/>
            <person name="Pangilinan J."/>
            <person name="Pereira M.F."/>
            <person name="Perotto S."/>
            <person name="Peter M."/>
            <person name="Pfister S."/>
            <person name="Riley R."/>
            <person name="Sitrit Y."/>
            <person name="Stielow J.B."/>
            <person name="Szollosi G."/>
            <person name="Zifcakova L."/>
            <person name="Stursova M."/>
            <person name="Spatafora J.W."/>
            <person name="Tedersoo L."/>
            <person name="Vaario L.M."/>
            <person name="Yamada A."/>
            <person name="Yan M."/>
            <person name="Wang P."/>
            <person name="Xu J."/>
            <person name="Bruns T."/>
            <person name="Baldrian P."/>
            <person name="Vilgalys R."/>
            <person name="Dunand C."/>
            <person name="Henrissat B."/>
            <person name="Grigoriev I.V."/>
            <person name="Hibbett D."/>
            <person name="Nagy L.G."/>
            <person name="Martin F.M."/>
        </authorList>
    </citation>
    <scope>NUCLEOTIDE SEQUENCE</scope>
    <source>
        <strain evidence="12">UP504</strain>
    </source>
</reference>
<keyword evidence="8 10" id="KW-1133">Transmembrane helix</keyword>
<dbReference type="GO" id="GO:0050185">
    <property type="term" value="F:phosphatidylinositol deacylase activity"/>
    <property type="evidence" value="ECO:0007669"/>
    <property type="project" value="TreeGrafter"/>
</dbReference>
<dbReference type="EC" id="3.1.-.-" evidence="10"/>
<dbReference type="PANTHER" id="PTHR15495">
    <property type="entry name" value="NEGATIVE REGULATOR OF VESICLE FORMATION-RELATED"/>
    <property type="match status" value="1"/>
</dbReference>
<organism evidence="12 13">
    <name type="scientific">Hydnum rufescens UP504</name>
    <dbReference type="NCBI Taxonomy" id="1448309"/>
    <lineage>
        <taxon>Eukaryota</taxon>
        <taxon>Fungi</taxon>
        <taxon>Dikarya</taxon>
        <taxon>Basidiomycota</taxon>
        <taxon>Agaricomycotina</taxon>
        <taxon>Agaricomycetes</taxon>
        <taxon>Cantharellales</taxon>
        <taxon>Hydnaceae</taxon>
        <taxon>Hydnum</taxon>
    </lineage>
</organism>
<keyword evidence="5 10" id="KW-0378">Hydrolase</keyword>
<keyword evidence="3 10" id="KW-0813">Transport</keyword>
<sequence length="878" mass="96270">MSWMSPSYILQSEFDELWTPLSRRYSLWLYREVEWDSVSKHEGSPVIFIPGNSGSSHQVRSIASSAARQYYSAPGTPDPTFAGLRPLDFFAVEFNEDLSALHGPTIDSQREYVSSSIAYILSTYPPPRRRVIIIGHSMGGIVARSLLTSPQKDGWNTTDIAAVITMSTPHSLAPARFDHAIDKIYSEISRWENSNKTNTVNVPTLAICGGSTDALIPSETCALPDLSPSAMKRYDASPWYRWTAHTTSLSGIWSGVGHREMVWCHQVRWRVARTALELGALSKASDSLHAGRIISRWFPSPVDNQVEHESGGRGINTAPCFKKYTPYGYYSGDLPPLSPPDSSHAYLLPVGDLQPQNLTLLIAKGVLAPAVLHSPKLSDHQGSFRLSLYFCSATGLGSHVLPESCISIDPGRGANNRLIPLPTPGRDFPDSEGVDESERIVFWNGDVIGTQKGGWVAFVVEGGTDSRGTSWAIAGFDQERIQYAYSLANNTSFWMKHGFVPFKTSVVLPDLHSHALLVYWLRTTPSGNCVDSLLPPLASSYTPPRTGSSESHFYVETTTRPIFITSHSSGPFVSSRGAIRGSILEIYTSGTCGIKELKLGIDWRASLGRAASRYWSSLGVWAVGVVGLIMASEFLDPTEALLRFTTTELPWLALLIMVLSVIPLPSYALLGNAGEVVFAPLAPLCLAMATAIVWIIWGIVLLLVRGIGEARRFMTSYFPSDSITQPYSTTQKITNVSPAELVRPAASPRVESDATSRRTDHQQTINICSSSSTNACTSIALLTSAICSLRPRRLGANRRHCRADGPFPWGSRPSSHHLLHLRSGIDRYHNNSRDPETDDGVHGLYTTVPSLRFRIRSGTSVFLRGLYDGQSRDGIDVV</sequence>
<comment type="subcellular location">
    <subcellularLocation>
        <location evidence="1">Endoplasmic reticulum membrane</location>
        <topology evidence="1">Multi-pass membrane protein</topology>
    </subcellularLocation>
</comment>
<feature type="transmembrane region" description="Helical" evidence="10">
    <location>
        <begin position="676"/>
        <end position="704"/>
    </location>
</feature>
<evidence type="ECO:0000256" key="8">
    <source>
        <dbReference type="ARBA" id="ARBA00022989"/>
    </source>
</evidence>
<evidence type="ECO:0000256" key="6">
    <source>
        <dbReference type="ARBA" id="ARBA00022824"/>
    </source>
</evidence>
<evidence type="ECO:0000259" key="11">
    <source>
        <dbReference type="Pfam" id="PF07819"/>
    </source>
</evidence>
<evidence type="ECO:0000256" key="2">
    <source>
        <dbReference type="ARBA" id="ARBA00006931"/>
    </source>
</evidence>
<evidence type="ECO:0000256" key="1">
    <source>
        <dbReference type="ARBA" id="ARBA00004477"/>
    </source>
</evidence>
<comment type="function">
    <text evidence="10">Involved in inositol deacylation of GPI-anchored proteins which plays important roles in the quality control and ER-associated degradation of GPI-anchored proteins.</text>
</comment>
<dbReference type="AlphaFoldDB" id="A0A9P6B7V4"/>
<evidence type="ECO:0000256" key="3">
    <source>
        <dbReference type="ARBA" id="ARBA00022448"/>
    </source>
</evidence>
<dbReference type="PANTHER" id="PTHR15495:SF7">
    <property type="entry name" value="GPI INOSITOL-DEACYLASE"/>
    <property type="match status" value="1"/>
</dbReference>
<evidence type="ECO:0000313" key="12">
    <source>
        <dbReference type="EMBL" id="KAF9519149.1"/>
    </source>
</evidence>
<dbReference type="GO" id="GO:0015031">
    <property type="term" value="P:protein transport"/>
    <property type="evidence" value="ECO:0007669"/>
    <property type="project" value="UniProtKB-KW"/>
</dbReference>
<evidence type="ECO:0000256" key="10">
    <source>
        <dbReference type="RuleBase" id="RU365011"/>
    </source>
</evidence>
<keyword evidence="4 10" id="KW-0812">Transmembrane</keyword>
<dbReference type="GO" id="GO:0006505">
    <property type="term" value="P:GPI anchor metabolic process"/>
    <property type="evidence" value="ECO:0007669"/>
    <property type="project" value="TreeGrafter"/>
</dbReference>
<gene>
    <name evidence="12" type="ORF">BS47DRAFT_1388290</name>
</gene>
<dbReference type="OrthoDB" id="348976at2759"/>
<dbReference type="GO" id="GO:0006888">
    <property type="term" value="P:endoplasmic reticulum to Golgi vesicle-mediated transport"/>
    <property type="evidence" value="ECO:0007669"/>
    <property type="project" value="TreeGrafter"/>
</dbReference>
<evidence type="ECO:0000313" key="13">
    <source>
        <dbReference type="Proteomes" id="UP000886523"/>
    </source>
</evidence>
<comment type="similarity">
    <text evidence="2 10">Belongs to the GPI inositol-deacylase family.</text>
</comment>
<evidence type="ECO:0000256" key="9">
    <source>
        <dbReference type="ARBA" id="ARBA00023136"/>
    </source>
</evidence>
<feature type="transmembrane region" description="Helical" evidence="10">
    <location>
        <begin position="614"/>
        <end position="631"/>
    </location>
</feature>
<dbReference type="Proteomes" id="UP000886523">
    <property type="component" value="Unassembled WGS sequence"/>
</dbReference>
<dbReference type="InterPro" id="IPR012908">
    <property type="entry name" value="PGAP1-ab_dom-like"/>
</dbReference>
<keyword evidence="7 10" id="KW-0653">Protein transport</keyword>
<evidence type="ECO:0000256" key="5">
    <source>
        <dbReference type="ARBA" id="ARBA00022801"/>
    </source>
</evidence>
<accession>A0A9P6B7V4</accession>
<dbReference type="EMBL" id="MU128919">
    <property type="protein sequence ID" value="KAF9519149.1"/>
    <property type="molecule type" value="Genomic_DNA"/>
</dbReference>
<protein>
    <recommendedName>
        <fullName evidence="10">GPI inositol-deacylase</fullName>
        <ecNumber evidence="10">3.1.-.-</ecNumber>
    </recommendedName>
</protein>
<dbReference type="SUPFAM" id="SSF53474">
    <property type="entry name" value="alpha/beta-Hydrolases"/>
    <property type="match status" value="1"/>
</dbReference>
<proteinExistence type="inferred from homology"/>
<comment type="caution">
    <text evidence="10">Lacks conserved residue(s) required for the propagation of feature annotation.</text>
</comment>
<keyword evidence="6 10" id="KW-0256">Endoplasmic reticulum</keyword>
<feature type="domain" description="GPI inositol-deacylase PGAP1-like alpha/beta" evidence="11">
    <location>
        <begin position="42"/>
        <end position="277"/>
    </location>
</feature>
<evidence type="ECO:0000256" key="7">
    <source>
        <dbReference type="ARBA" id="ARBA00022927"/>
    </source>
</evidence>
<dbReference type="Pfam" id="PF07819">
    <property type="entry name" value="PGAP1"/>
    <property type="match status" value="1"/>
</dbReference>
<comment type="caution">
    <text evidence="12">The sequence shown here is derived from an EMBL/GenBank/DDBJ whole genome shotgun (WGS) entry which is preliminary data.</text>
</comment>
<dbReference type="Gene3D" id="3.40.50.1820">
    <property type="entry name" value="alpha/beta hydrolase"/>
    <property type="match status" value="1"/>
</dbReference>
<dbReference type="InterPro" id="IPR039529">
    <property type="entry name" value="PGAP1/BST1"/>
</dbReference>
<name>A0A9P6B7V4_9AGAM</name>
<evidence type="ECO:0000256" key="4">
    <source>
        <dbReference type="ARBA" id="ARBA00022692"/>
    </source>
</evidence>